<comment type="caution">
    <text evidence="1">The sequence shown here is derived from an EMBL/GenBank/DDBJ whole genome shotgun (WGS) entry which is preliminary data.</text>
</comment>
<organism evidence="1 2">
    <name type="scientific">Lapidilactobacillus mulanensis</name>
    <dbReference type="NCBI Taxonomy" id="2485999"/>
    <lineage>
        <taxon>Bacteria</taxon>
        <taxon>Bacillati</taxon>
        <taxon>Bacillota</taxon>
        <taxon>Bacilli</taxon>
        <taxon>Lactobacillales</taxon>
        <taxon>Lactobacillaceae</taxon>
        <taxon>Lapidilactobacillus</taxon>
    </lineage>
</organism>
<evidence type="ECO:0000313" key="2">
    <source>
        <dbReference type="Proteomes" id="UP001597244"/>
    </source>
</evidence>
<reference evidence="2" key="1">
    <citation type="journal article" date="2019" name="Int. J. Syst. Evol. Microbiol.">
        <title>The Global Catalogue of Microorganisms (GCM) 10K type strain sequencing project: providing services to taxonomists for standard genome sequencing and annotation.</title>
        <authorList>
            <consortium name="The Broad Institute Genomics Platform"/>
            <consortium name="The Broad Institute Genome Sequencing Center for Infectious Disease"/>
            <person name="Wu L."/>
            <person name="Ma J."/>
        </authorList>
    </citation>
    <scope>NUCLEOTIDE SEQUENCE [LARGE SCALE GENOMIC DNA]</scope>
    <source>
        <strain evidence="2">CCM 8951</strain>
    </source>
</reference>
<sequence length="83" mass="9295">MNQLVILKSVATPKIVIHNPDGDFLIHAEFESNKVVHVPTEKADQTLILQNTTFIEEIFTCARNVLSFDLSPRIEFLTAAKTA</sequence>
<dbReference type="RefSeq" id="WP_125576816.1">
    <property type="nucleotide sequence ID" value="NZ_JBHTOF010000014.1"/>
</dbReference>
<keyword evidence="2" id="KW-1185">Reference proteome</keyword>
<proteinExistence type="predicted"/>
<name>A0ABW4DP40_9LACO</name>
<evidence type="ECO:0000313" key="1">
    <source>
        <dbReference type="EMBL" id="MFD1464680.1"/>
    </source>
</evidence>
<gene>
    <name evidence="1" type="ORF">ACFQ4L_01055</name>
</gene>
<dbReference type="Proteomes" id="UP001597244">
    <property type="component" value="Unassembled WGS sequence"/>
</dbReference>
<accession>A0ABW4DP40</accession>
<protein>
    <submittedName>
        <fullName evidence="1">Uncharacterized protein</fullName>
    </submittedName>
</protein>
<dbReference type="EMBL" id="JBHTOF010000014">
    <property type="protein sequence ID" value="MFD1464680.1"/>
    <property type="molecule type" value="Genomic_DNA"/>
</dbReference>